<dbReference type="GO" id="GO:0019843">
    <property type="term" value="F:rRNA binding"/>
    <property type="evidence" value="ECO:0007669"/>
    <property type="project" value="UniProtKB-UniRule"/>
</dbReference>
<name>A0A1B1TBX3_9ARCH</name>
<protein>
    <recommendedName>
        <fullName evidence="6">Large ribosomal subunit protein uL2</fullName>
    </recommendedName>
</protein>
<dbReference type="NCBIfam" id="NF007180">
    <property type="entry name" value="PRK09612.1"/>
    <property type="match status" value="1"/>
</dbReference>
<dbReference type="InterPro" id="IPR014722">
    <property type="entry name" value="Rib_uL2_dom2"/>
</dbReference>
<evidence type="ECO:0000256" key="4">
    <source>
        <dbReference type="ARBA" id="ARBA00022980"/>
    </source>
</evidence>
<organism evidence="10">
    <name type="scientific">Candidatus Thalassarchaea marina</name>
    <dbReference type="NCBI Taxonomy" id="1680828"/>
    <lineage>
        <taxon>Archaea</taxon>
        <taxon>Methanobacteriati</taxon>
        <taxon>Thermoplasmatota</taxon>
        <taxon>Candidatus Poseidoniia</taxon>
        <taxon>Candidatus Poseidoniia incertae sedis</taxon>
    </lineage>
</organism>
<dbReference type="InterPro" id="IPR012340">
    <property type="entry name" value="NA-bd_OB-fold"/>
</dbReference>
<accession>A0A1B1TBX3</accession>
<evidence type="ECO:0000256" key="7">
    <source>
        <dbReference type="SAM" id="MobiDB-lite"/>
    </source>
</evidence>
<feature type="region of interest" description="Disordered" evidence="7">
    <location>
        <begin position="1"/>
        <end position="25"/>
    </location>
</feature>
<keyword evidence="2 6" id="KW-0699">rRNA-binding</keyword>
<dbReference type="Gene3D" id="2.40.50.140">
    <property type="entry name" value="Nucleic acid-binding proteins"/>
    <property type="match status" value="1"/>
</dbReference>
<comment type="similarity">
    <text evidence="1 6">Belongs to the universal ribosomal protein uL2 family.</text>
</comment>
<sequence>MGKRTRSQRRGSSPKNKVSSHRFPAMNKLPRVNGEIAEVVDLVHSPVHTTPLAKIKFEDGRIGHMAAPEGISVGQNIAFGDNVSLRPGNVTTLDKIPEGTPVCNVELRPGDGGKLARSGGNSAILETRMDDKVRVRLPSGRLKELNAKCRATIGVLSGHGRTEKPLMKAGAAHYRAKARGKLYPTVSGVAMNPVDHPHGGGNHQAVHGPNSVSRNAPPGKKVGNIAPRRTGRGRVRAKDEEV</sequence>
<evidence type="ECO:0000259" key="8">
    <source>
        <dbReference type="SMART" id="SM01382"/>
    </source>
</evidence>
<evidence type="ECO:0000259" key="9">
    <source>
        <dbReference type="SMART" id="SM01383"/>
    </source>
</evidence>
<dbReference type="SMART" id="SM01382">
    <property type="entry name" value="Ribosomal_L2_C"/>
    <property type="match status" value="1"/>
</dbReference>
<dbReference type="InterPro" id="IPR022666">
    <property type="entry name" value="Ribosomal_uL2_RNA-bd_dom"/>
</dbReference>
<dbReference type="InterPro" id="IPR022669">
    <property type="entry name" value="Ribosomal_uL2_C"/>
</dbReference>
<dbReference type="PIRSF" id="PIRSF002158">
    <property type="entry name" value="Ribosomal_L2"/>
    <property type="match status" value="1"/>
</dbReference>
<dbReference type="Pfam" id="PF03947">
    <property type="entry name" value="Ribosomal_L2_C"/>
    <property type="match status" value="1"/>
</dbReference>
<dbReference type="EMBL" id="KP211851">
    <property type="protein sequence ID" value="ANV79765.1"/>
    <property type="molecule type" value="Genomic_DNA"/>
</dbReference>
<feature type="domain" description="Large ribosomal subunit protein uL2 C-terminal" evidence="8">
    <location>
        <begin position="85"/>
        <end position="218"/>
    </location>
</feature>
<evidence type="ECO:0000313" key="10">
    <source>
        <dbReference type="EMBL" id="ANV79765.1"/>
    </source>
</evidence>
<dbReference type="Gene3D" id="4.10.950.10">
    <property type="entry name" value="Ribosomal protein L2, domain 3"/>
    <property type="match status" value="1"/>
</dbReference>
<keyword evidence="3 6" id="KW-0694">RNA-binding</keyword>
<evidence type="ECO:0000256" key="6">
    <source>
        <dbReference type="HAMAP-Rule" id="MF_01320"/>
    </source>
</evidence>
<dbReference type="SUPFAM" id="SSF50249">
    <property type="entry name" value="Nucleic acid-binding proteins"/>
    <property type="match status" value="1"/>
</dbReference>
<evidence type="ECO:0000256" key="5">
    <source>
        <dbReference type="ARBA" id="ARBA00023274"/>
    </source>
</evidence>
<comment type="function">
    <text evidence="6">One of the primary rRNA binding proteins. Required for association of the 30S and 50S subunits to form the 70S ribosome, for tRNA binding and peptide bond formation. It has been suggested to have peptidyltransferase activity; this is somewhat controversial. Makes several contacts with the 16S rRNA in the 70S ribosome.</text>
</comment>
<dbReference type="GO" id="GO:0022625">
    <property type="term" value="C:cytosolic large ribosomal subunit"/>
    <property type="evidence" value="ECO:0007669"/>
    <property type="project" value="TreeGrafter"/>
</dbReference>
<proteinExistence type="inferred from homology"/>
<evidence type="ECO:0000256" key="1">
    <source>
        <dbReference type="ARBA" id="ARBA00005636"/>
    </source>
</evidence>
<reference evidence="10" key="2">
    <citation type="journal article" date="2015" name="ISME J.">
        <title>A new class of marine Euryarchaeota group II from the Mediterranean deep chlorophyll maximum.</title>
        <authorList>
            <person name="Martin-Cuadrado A.B."/>
            <person name="Garcia-Heredia I."/>
            <person name="Molto A.G."/>
            <person name="Lopez-Ubeda R."/>
            <person name="Kimes N."/>
            <person name="Lopez-Garcia P."/>
            <person name="Moreira D."/>
            <person name="Rodriguez-Valera F."/>
        </authorList>
    </citation>
    <scope>NUCLEOTIDE SEQUENCE</scope>
</reference>
<dbReference type="AlphaFoldDB" id="A0A1B1TBX3"/>
<dbReference type="FunFam" id="4.10.950.10:FF:000002">
    <property type="entry name" value="60S ribosomal protein L2"/>
    <property type="match status" value="1"/>
</dbReference>
<dbReference type="GO" id="GO:0003735">
    <property type="term" value="F:structural constituent of ribosome"/>
    <property type="evidence" value="ECO:0007669"/>
    <property type="project" value="InterPro"/>
</dbReference>
<gene>
    <name evidence="6" type="primary">rpl2</name>
</gene>
<dbReference type="PANTHER" id="PTHR13691">
    <property type="entry name" value="RIBOSOMAL PROTEIN L2"/>
    <property type="match status" value="1"/>
</dbReference>
<evidence type="ECO:0000256" key="3">
    <source>
        <dbReference type="ARBA" id="ARBA00022884"/>
    </source>
</evidence>
<dbReference type="Gene3D" id="2.30.30.30">
    <property type="match status" value="1"/>
</dbReference>
<feature type="region of interest" description="Disordered" evidence="7">
    <location>
        <begin position="196"/>
        <end position="242"/>
    </location>
</feature>
<reference evidence="10" key="1">
    <citation type="submission" date="2014-11" db="EMBL/GenBank/DDBJ databases">
        <authorList>
            <person name="Zhu J."/>
            <person name="Qi W."/>
            <person name="Song R."/>
        </authorList>
    </citation>
    <scope>NUCLEOTIDE SEQUENCE</scope>
</reference>
<dbReference type="InterPro" id="IPR023672">
    <property type="entry name" value="Ribosomal_uL2_arc_euk"/>
</dbReference>
<keyword evidence="5 6" id="KW-0687">Ribonucleoprotein</keyword>
<dbReference type="InterPro" id="IPR008991">
    <property type="entry name" value="Translation_prot_SH3-like_sf"/>
</dbReference>
<feature type="domain" description="Large ribosomal subunit protein uL2 RNA-binding" evidence="9">
    <location>
        <begin position="11"/>
        <end position="79"/>
    </location>
</feature>
<dbReference type="InterPro" id="IPR002171">
    <property type="entry name" value="Ribosomal_uL2"/>
</dbReference>
<dbReference type="InterPro" id="IPR014726">
    <property type="entry name" value="Ribosomal_uL2_dom3"/>
</dbReference>
<dbReference type="PANTHER" id="PTHR13691:SF16">
    <property type="entry name" value="LARGE RIBOSOMAL SUBUNIT PROTEIN UL2"/>
    <property type="match status" value="1"/>
</dbReference>
<dbReference type="HAMAP" id="MF_01320_A">
    <property type="entry name" value="Ribosomal_uL2_A"/>
    <property type="match status" value="1"/>
</dbReference>
<dbReference type="SUPFAM" id="SSF50104">
    <property type="entry name" value="Translation proteins SH3-like domain"/>
    <property type="match status" value="1"/>
</dbReference>
<dbReference type="SMART" id="SM01383">
    <property type="entry name" value="Ribosomal_L2"/>
    <property type="match status" value="1"/>
</dbReference>
<keyword evidence="4 6" id="KW-0689">Ribosomal protein</keyword>
<evidence type="ECO:0000256" key="2">
    <source>
        <dbReference type="ARBA" id="ARBA00022730"/>
    </source>
</evidence>
<comment type="subunit">
    <text evidence="6">Part of the 50S ribosomal subunit. Forms a bridge to the 30S subunit in the 70S ribosome.</text>
</comment>
<dbReference type="GO" id="GO:0002181">
    <property type="term" value="P:cytoplasmic translation"/>
    <property type="evidence" value="ECO:0007669"/>
    <property type="project" value="TreeGrafter"/>
</dbReference>